<feature type="non-terminal residue" evidence="7">
    <location>
        <position position="653"/>
    </location>
</feature>
<dbReference type="InterPro" id="IPR037278">
    <property type="entry name" value="ARFGAP/RecO"/>
</dbReference>
<dbReference type="SMART" id="SM00233">
    <property type="entry name" value="PH"/>
    <property type="match status" value="2"/>
</dbReference>
<dbReference type="AlphaFoldDB" id="X6L9K5"/>
<keyword evidence="5" id="KW-0812">Transmembrane</keyword>
<evidence type="ECO:0000256" key="4">
    <source>
        <dbReference type="SAM" id="MobiDB-lite"/>
    </source>
</evidence>
<dbReference type="InterPro" id="IPR001849">
    <property type="entry name" value="PH_domain"/>
</dbReference>
<dbReference type="PANTHER" id="PTHR23180:SF160">
    <property type="entry name" value="ADP-RIBOSYLATION FACTOR GTPASE-ACTIVATING PROTEIN EFFECTOR PROTEIN 1"/>
    <property type="match status" value="1"/>
</dbReference>
<dbReference type="InterPro" id="IPR038508">
    <property type="entry name" value="ArfGAP_dom_sf"/>
</dbReference>
<evidence type="ECO:0000256" key="1">
    <source>
        <dbReference type="ARBA" id="ARBA00022723"/>
    </source>
</evidence>
<name>X6L9K5_RETFI</name>
<keyword evidence="3" id="KW-0862">Zinc</keyword>
<dbReference type="Proteomes" id="UP000023152">
    <property type="component" value="Unassembled WGS sequence"/>
</dbReference>
<keyword evidence="1" id="KW-0479">Metal-binding</keyword>
<evidence type="ECO:0000256" key="3">
    <source>
        <dbReference type="ARBA" id="ARBA00022833"/>
    </source>
</evidence>
<organism evidence="7 8">
    <name type="scientific">Reticulomyxa filosa</name>
    <dbReference type="NCBI Taxonomy" id="46433"/>
    <lineage>
        <taxon>Eukaryota</taxon>
        <taxon>Sar</taxon>
        <taxon>Rhizaria</taxon>
        <taxon>Retaria</taxon>
        <taxon>Foraminifera</taxon>
        <taxon>Monothalamids</taxon>
        <taxon>Reticulomyxidae</taxon>
        <taxon>Reticulomyxa</taxon>
    </lineage>
</organism>
<feature type="region of interest" description="Disordered" evidence="4">
    <location>
        <begin position="509"/>
        <end position="546"/>
    </location>
</feature>
<dbReference type="GO" id="GO:0008270">
    <property type="term" value="F:zinc ion binding"/>
    <property type="evidence" value="ECO:0007669"/>
    <property type="project" value="UniProtKB-KW"/>
</dbReference>
<dbReference type="EMBL" id="ASPP01045912">
    <property type="protein sequence ID" value="ETN98732.1"/>
    <property type="molecule type" value="Genomic_DNA"/>
</dbReference>
<feature type="region of interest" description="Disordered" evidence="4">
    <location>
        <begin position="602"/>
        <end position="653"/>
    </location>
</feature>
<feature type="compositionally biased region" description="Polar residues" evidence="4">
    <location>
        <begin position="644"/>
        <end position="653"/>
    </location>
</feature>
<evidence type="ECO:0000256" key="2">
    <source>
        <dbReference type="ARBA" id="ARBA00022771"/>
    </source>
</evidence>
<dbReference type="GO" id="GO:0005096">
    <property type="term" value="F:GTPase activator activity"/>
    <property type="evidence" value="ECO:0007669"/>
    <property type="project" value="InterPro"/>
</dbReference>
<sequence>MGTHITKIRSFRLDTNAWTDEITETFEKVGGNEKVNTNVWEALLPSYWMNPKWDRCEAVRDHFIRMKYENRMFLPPDPTKLNPCVRKMPVEVMQGSVECKSPDAKKWSKQWGVLHSRYTGPKQTEAKAAIDLAHCKLIVEEQDSNDLSSGFKMVSNFFFLSIFFFSPSHPFHIYSKKKIINKCKNIGSAEPWLACRVVDFQEFNKWVTRIRMATSFYRVFDILFEVEPEKNITNVNLKELQSGNVKHFGWAKISWAKIGWSKRWFCFLNGNLYCFQFCFFFIYFFNLHIACTICMRIDITQMGADIAPPHKVFDLQLTDFTLDEDGQRSGSKNVLLLFHHKETFHIRFDSGPEAVKFYSDLNNCWKETRGRFTVDFADEPPVITGEAIGNDNRPLSALSPRLTFATPEEFSYFFKNNKYIHIYLFLINPLITTYTHHISLLNSQNKGTIEILELINEIQQQQRLREKELRQLRKGGSNDDINFNAIIGSGPTQSEMALVDGSGANGDIDNKLKLGDNEDDDDSDEGLYRGAEGEGEQKRAKGHHGQQDTMYLMGLLGTSLSNEEPNGHRRGAPSFTQMNIPKLPSQTNLLVQERERQGTVYVSSEPLDPQMDLYENPGELANTRSLSDKDELKDHDAHPPGGQAQDNDQALAV</sequence>
<dbReference type="PANTHER" id="PTHR23180">
    <property type="entry name" value="CENTAURIN/ARF"/>
    <property type="match status" value="1"/>
</dbReference>
<evidence type="ECO:0000313" key="8">
    <source>
        <dbReference type="Proteomes" id="UP000023152"/>
    </source>
</evidence>
<feature type="transmembrane region" description="Helical" evidence="5">
    <location>
        <begin position="153"/>
        <end position="174"/>
    </location>
</feature>
<feature type="domain" description="PH" evidence="6">
    <location>
        <begin position="91"/>
        <end position="217"/>
    </location>
</feature>
<dbReference type="Gene3D" id="1.10.220.150">
    <property type="entry name" value="Arf GTPase activating protein"/>
    <property type="match status" value="1"/>
</dbReference>
<feature type="compositionally biased region" description="Basic and acidic residues" evidence="4">
    <location>
        <begin position="626"/>
        <end position="638"/>
    </location>
</feature>
<evidence type="ECO:0000313" key="7">
    <source>
        <dbReference type="EMBL" id="ETN98732.1"/>
    </source>
</evidence>
<keyword evidence="5" id="KW-1133">Transmembrane helix</keyword>
<comment type="caution">
    <text evidence="7">The sequence shown here is derived from an EMBL/GenBank/DDBJ whole genome shotgun (WGS) entry which is preliminary data.</text>
</comment>
<dbReference type="Pfam" id="PF01412">
    <property type="entry name" value="ArfGap"/>
    <property type="match status" value="1"/>
</dbReference>
<gene>
    <name evidence="7" type="ORF">RFI_38755</name>
</gene>
<proteinExistence type="predicted"/>
<dbReference type="SUPFAM" id="SSF50729">
    <property type="entry name" value="PH domain-like"/>
    <property type="match status" value="1"/>
</dbReference>
<feature type="domain" description="PH" evidence="6">
    <location>
        <begin position="239"/>
        <end position="368"/>
    </location>
</feature>
<protein>
    <recommendedName>
        <fullName evidence="6">PH domain-containing protein</fullName>
    </recommendedName>
</protein>
<evidence type="ECO:0000259" key="6">
    <source>
        <dbReference type="SMART" id="SM00233"/>
    </source>
</evidence>
<feature type="transmembrane region" description="Helical" evidence="5">
    <location>
        <begin position="264"/>
        <end position="285"/>
    </location>
</feature>
<dbReference type="InterPro" id="IPR001164">
    <property type="entry name" value="ArfGAP_dom"/>
</dbReference>
<reference evidence="7 8" key="1">
    <citation type="journal article" date="2013" name="Curr. Biol.">
        <title>The Genome of the Foraminiferan Reticulomyxa filosa.</title>
        <authorList>
            <person name="Glockner G."/>
            <person name="Hulsmann N."/>
            <person name="Schleicher M."/>
            <person name="Noegel A.A."/>
            <person name="Eichinger L."/>
            <person name="Gallinger C."/>
            <person name="Pawlowski J."/>
            <person name="Sierra R."/>
            <person name="Euteneuer U."/>
            <person name="Pillet L."/>
            <person name="Moustafa A."/>
            <person name="Platzer M."/>
            <person name="Groth M."/>
            <person name="Szafranski K."/>
            <person name="Schliwa M."/>
        </authorList>
    </citation>
    <scope>NUCLEOTIDE SEQUENCE [LARGE SCALE GENOMIC DNA]</scope>
</reference>
<evidence type="ECO:0000256" key="5">
    <source>
        <dbReference type="SAM" id="Phobius"/>
    </source>
</evidence>
<keyword evidence="8" id="KW-1185">Reference proteome</keyword>
<keyword evidence="2" id="KW-0863">Zinc-finger</keyword>
<feature type="region of interest" description="Disordered" evidence="4">
    <location>
        <begin position="558"/>
        <end position="581"/>
    </location>
</feature>
<keyword evidence="5" id="KW-0472">Membrane</keyword>
<accession>X6L9K5</accession>
<dbReference type="SUPFAM" id="SSF57863">
    <property type="entry name" value="ArfGap/RecO-like zinc finger"/>
    <property type="match status" value="1"/>
</dbReference>
<dbReference type="InterPro" id="IPR045258">
    <property type="entry name" value="ACAP1/2/3-like"/>
</dbReference>